<gene>
    <name evidence="2" type="ORF">PSON_ATCC_30995.1.T0270095</name>
</gene>
<dbReference type="OrthoDB" id="309969at2759"/>
<sequence>MSIFSIEEKKNKMKIYITYSIAQGDCLLEIELISKQINFTLFSVIYLFLEAPFEHFKLQNQNDGFTSITVFLEILKKVQKDPIKGTSSVLINQLIDCYDQIEADLNQRLIDLDEFLNNPKFLDENHLNQGDVSLLRKIQHIDSRISNIYKNRNPQWQLLFIMETTVTQIWNGEEKKIIILGKTDMSIQNYVDQLKKVYQNKIEFKPLFSQKLYTPSQTIIDKKYFHKQLLAFIPNSKVYLKINENKNSSIHYEFYYLTKEFVQNFEKLLYNFIDKHKSEYEVDKLNSKDSNQEVNEQTEEGIEQTIKSKNQEQTKKIENEQQEQIQNKLIKSQTAQLEKDNLPKIIQQDEKLDNLTNCEELNSSLDDAFSYHSFKDSGFDLNEKFFGIPQNYQLSVQSQQIVQDASKLIKGQEGLLKAFLFIAAAKKQMGNDY</sequence>
<protein>
    <submittedName>
        <fullName evidence="2">Uncharacterized protein</fullName>
    </submittedName>
</protein>
<dbReference type="EMBL" id="CAJJDN010000027">
    <property type="protein sequence ID" value="CAD8070638.1"/>
    <property type="molecule type" value="Genomic_DNA"/>
</dbReference>
<reference evidence="2" key="1">
    <citation type="submission" date="2021-01" db="EMBL/GenBank/DDBJ databases">
        <authorList>
            <consortium name="Genoscope - CEA"/>
            <person name="William W."/>
        </authorList>
    </citation>
    <scope>NUCLEOTIDE SEQUENCE</scope>
</reference>
<evidence type="ECO:0000256" key="1">
    <source>
        <dbReference type="SAM" id="MobiDB-lite"/>
    </source>
</evidence>
<dbReference type="AlphaFoldDB" id="A0A8S1LQN0"/>
<evidence type="ECO:0000313" key="3">
    <source>
        <dbReference type="Proteomes" id="UP000692954"/>
    </source>
</evidence>
<feature type="region of interest" description="Disordered" evidence="1">
    <location>
        <begin position="284"/>
        <end position="317"/>
    </location>
</feature>
<comment type="caution">
    <text evidence="2">The sequence shown here is derived from an EMBL/GenBank/DDBJ whole genome shotgun (WGS) entry which is preliminary data.</text>
</comment>
<organism evidence="2 3">
    <name type="scientific">Paramecium sonneborni</name>
    <dbReference type="NCBI Taxonomy" id="65129"/>
    <lineage>
        <taxon>Eukaryota</taxon>
        <taxon>Sar</taxon>
        <taxon>Alveolata</taxon>
        <taxon>Ciliophora</taxon>
        <taxon>Intramacronucleata</taxon>
        <taxon>Oligohymenophorea</taxon>
        <taxon>Peniculida</taxon>
        <taxon>Parameciidae</taxon>
        <taxon>Paramecium</taxon>
    </lineage>
</organism>
<name>A0A8S1LQN0_9CILI</name>
<keyword evidence="3" id="KW-1185">Reference proteome</keyword>
<proteinExistence type="predicted"/>
<evidence type="ECO:0000313" key="2">
    <source>
        <dbReference type="EMBL" id="CAD8070638.1"/>
    </source>
</evidence>
<dbReference type="Proteomes" id="UP000692954">
    <property type="component" value="Unassembled WGS sequence"/>
</dbReference>
<accession>A0A8S1LQN0</accession>